<dbReference type="STRING" id="1093900.A0A507AG99"/>
<keyword evidence="3" id="KW-0560">Oxidoreductase</keyword>
<keyword evidence="2" id="KW-0521">NADP</keyword>
<evidence type="ECO:0000256" key="1">
    <source>
        <dbReference type="ARBA" id="ARBA00006484"/>
    </source>
</evidence>
<dbReference type="RefSeq" id="XP_030989493.1">
    <property type="nucleotide sequence ID" value="XM_031133208.1"/>
</dbReference>
<proteinExistence type="inferred from homology"/>
<dbReference type="EMBL" id="SKBQ01000086">
    <property type="protein sequence ID" value="TPX07782.1"/>
    <property type="molecule type" value="Genomic_DNA"/>
</dbReference>
<accession>A0A507AG99</accession>
<sequence>MRNLKGKVSIITGGATGIGLALALDLAKEGDAKIVIASTNRERLEAAAVKIRSAGAQCLPIVCDVSDKKAVQSLHDEAAKAFGPCDVLVLNAGVTTGGPLLDHREEDWDWVYGVVLFGVTNFVQIYYPEMCRRGAGHIVITGSQAGMNPTWFSNHGPYTSAKAAVMALGAALRLEAAEHGVGVTSVIVAATHTDIMQCERARPERFGAPQQVEREKRVARRIPASDVSGMIVRGIKENREWVATHPELKGMQKSYFDRILKSYDDIEAGTATE</sequence>
<dbReference type="AlphaFoldDB" id="A0A507AG99"/>
<dbReference type="SUPFAM" id="SSF51735">
    <property type="entry name" value="NAD(P)-binding Rossmann-fold domains"/>
    <property type="match status" value="1"/>
</dbReference>
<dbReference type="Pfam" id="PF00106">
    <property type="entry name" value="adh_short"/>
    <property type="match status" value="1"/>
</dbReference>
<dbReference type="GO" id="GO:0016491">
    <property type="term" value="F:oxidoreductase activity"/>
    <property type="evidence" value="ECO:0007669"/>
    <property type="project" value="UniProtKB-KW"/>
</dbReference>
<organism evidence="5 6">
    <name type="scientific">Thyridium curvatum</name>
    <dbReference type="NCBI Taxonomy" id="1093900"/>
    <lineage>
        <taxon>Eukaryota</taxon>
        <taxon>Fungi</taxon>
        <taxon>Dikarya</taxon>
        <taxon>Ascomycota</taxon>
        <taxon>Pezizomycotina</taxon>
        <taxon>Sordariomycetes</taxon>
        <taxon>Sordariomycetidae</taxon>
        <taxon>Thyridiales</taxon>
        <taxon>Thyridiaceae</taxon>
        <taxon>Thyridium</taxon>
    </lineage>
</organism>
<evidence type="ECO:0000259" key="4">
    <source>
        <dbReference type="SMART" id="SM00822"/>
    </source>
</evidence>
<evidence type="ECO:0000256" key="2">
    <source>
        <dbReference type="ARBA" id="ARBA00022857"/>
    </source>
</evidence>
<comment type="similarity">
    <text evidence="1">Belongs to the short-chain dehydrogenases/reductases (SDR) family.</text>
</comment>
<protein>
    <recommendedName>
        <fullName evidence="4">Ketoreductase domain-containing protein</fullName>
    </recommendedName>
</protein>
<dbReference type="SMART" id="SM00822">
    <property type="entry name" value="PKS_KR"/>
    <property type="match status" value="1"/>
</dbReference>
<evidence type="ECO:0000256" key="3">
    <source>
        <dbReference type="ARBA" id="ARBA00023002"/>
    </source>
</evidence>
<dbReference type="Gene3D" id="3.40.50.720">
    <property type="entry name" value="NAD(P)-binding Rossmann-like Domain"/>
    <property type="match status" value="1"/>
</dbReference>
<dbReference type="InParanoid" id="A0A507AG99"/>
<evidence type="ECO:0000313" key="5">
    <source>
        <dbReference type="EMBL" id="TPX07782.1"/>
    </source>
</evidence>
<dbReference type="PANTHER" id="PTHR43391:SF14">
    <property type="entry name" value="DEHYDROGENASE_REDUCTASE SDR FAMILY PROTEIN 7-LIKE"/>
    <property type="match status" value="1"/>
</dbReference>
<comment type="caution">
    <text evidence="5">The sequence shown here is derived from an EMBL/GenBank/DDBJ whole genome shotgun (WGS) entry which is preliminary data.</text>
</comment>
<dbReference type="Proteomes" id="UP000319257">
    <property type="component" value="Unassembled WGS sequence"/>
</dbReference>
<evidence type="ECO:0000313" key="6">
    <source>
        <dbReference type="Proteomes" id="UP000319257"/>
    </source>
</evidence>
<dbReference type="PANTHER" id="PTHR43391">
    <property type="entry name" value="RETINOL DEHYDROGENASE-RELATED"/>
    <property type="match status" value="1"/>
</dbReference>
<keyword evidence="6" id="KW-1185">Reference proteome</keyword>
<gene>
    <name evidence="5" type="ORF">E0L32_010574</name>
</gene>
<reference evidence="5 6" key="1">
    <citation type="submission" date="2019-06" db="EMBL/GenBank/DDBJ databases">
        <title>Draft genome sequence of the filamentous fungus Phialemoniopsis curvata isolated from diesel fuel.</title>
        <authorList>
            <person name="Varaljay V.A."/>
            <person name="Lyon W.J."/>
            <person name="Crouch A.L."/>
            <person name="Drake C.E."/>
            <person name="Hollomon J.M."/>
            <person name="Nadeau L.J."/>
            <person name="Nunn H.S."/>
            <person name="Stevenson B.S."/>
            <person name="Bojanowski C.L."/>
            <person name="Crookes-Goodson W.J."/>
        </authorList>
    </citation>
    <scope>NUCLEOTIDE SEQUENCE [LARGE SCALE GENOMIC DNA]</scope>
    <source>
        <strain evidence="5 6">D216</strain>
    </source>
</reference>
<feature type="domain" description="Ketoreductase" evidence="4">
    <location>
        <begin position="7"/>
        <end position="193"/>
    </location>
</feature>
<dbReference type="GeneID" id="41978021"/>
<dbReference type="PRINTS" id="PR00081">
    <property type="entry name" value="GDHRDH"/>
</dbReference>
<dbReference type="InterPro" id="IPR057326">
    <property type="entry name" value="KR_dom"/>
</dbReference>
<dbReference type="PROSITE" id="PS00061">
    <property type="entry name" value="ADH_SHORT"/>
    <property type="match status" value="1"/>
</dbReference>
<name>A0A507AG99_9PEZI</name>
<dbReference type="InterPro" id="IPR020904">
    <property type="entry name" value="Sc_DH/Rdtase_CS"/>
</dbReference>
<dbReference type="InterPro" id="IPR002347">
    <property type="entry name" value="SDR_fam"/>
</dbReference>
<dbReference type="InterPro" id="IPR036291">
    <property type="entry name" value="NAD(P)-bd_dom_sf"/>
</dbReference>
<dbReference type="CDD" id="cd05233">
    <property type="entry name" value="SDR_c"/>
    <property type="match status" value="1"/>
</dbReference>
<dbReference type="OrthoDB" id="10253736at2759"/>